<feature type="domain" description="Thioester reductase (TE)" evidence="1">
    <location>
        <begin position="43"/>
        <end position="216"/>
    </location>
</feature>
<gene>
    <name evidence="2" type="ORF">GA0074695_2874</name>
</gene>
<accession>A0A1C4WYY3</accession>
<protein>
    <submittedName>
        <fullName evidence="2">Thioester reductase domain-containing protein</fullName>
    </submittedName>
</protein>
<dbReference type="PANTHER" id="PTHR11011:SF45">
    <property type="entry name" value="FATTY ACYL-COA REDUCTASE CG8306-RELATED"/>
    <property type="match status" value="1"/>
</dbReference>
<dbReference type="RefSeq" id="WP_089006703.1">
    <property type="nucleotide sequence ID" value="NZ_LT607411.1"/>
</dbReference>
<name>A0A1C4WYY3_MICVI</name>
<proteinExistence type="predicted"/>
<dbReference type="SUPFAM" id="SSF51735">
    <property type="entry name" value="NAD(P)-binding Rossmann-fold domains"/>
    <property type="match status" value="1"/>
</dbReference>
<dbReference type="PANTHER" id="PTHR11011">
    <property type="entry name" value="MALE STERILITY PROTEIN 2-RELATED"/>
    <property type="match status" value="1"/>
</dbReference>
<dbReference type="InterPro" id="IPR013120">
    <property type="entry name" value="FAR_NAD-bd"/>
</dbReference>
<organism evidence="2 3">
    <name type="scientific">Micromonospora viridifaciens</name>
    <dbReference type="NCBI Taxonomy" id="1881"/>
    <lineage>
        <taxon>Bacteria</taxon>
        <taxon>Bacillati</taxon>
        <taxon>Actinomycetota</taxon>
        <taxon>Actinomycetes</taxon>
        <taxon>Micromonosporales</taxon>
        <taxon>Micromonosporaceae</taxon>
        <taxon>Micromonospora</taxon>
    </lineage>
</organism>
<dbReference type="Pfam" id="PF07993">
    <property type="entry name" value="NAD_binding_4"/>
    <property type="match status" value="1"/>
</dbReference>
<reference evidence="3" key="1">
    <citation type="submission" date="2016-06" db="EMBL/GenBank/DDBJ databases">
        <authorList>
            <person name="Varghese N."/>
            <person name="Submissions Spin"/>
        </authorList>
    </citation>
    <scope>NUCLEOTIDE SEQUENCE [LARGE SCALE GENOMIC DNA]</scope>
    <source>
        <strain evidence="3">DSM 43909</strain>
    </source>
</reference>
<evidence type="ECO:0000313" key="3">
    <source>
        <dbReference type="Proteomes" id="UP000198242"/>
    </source>
</evidence>
<dbReference type="InterPro" id="IPR036291">
    <property type="entry name" value="NAD(P)-bd_dom_sf"/>
</dbReference>
<dbReference type="Proteomes" id="UP000198242">
    <property type="component" value="Chromosome I"/>
</dbReference>
<evidence type="ECO:0000313" key="2">
    <source>
        <dbReference type="EMBL" id="SCF01467.1"/>
    </source>
</evidence>
<dbReference type="InterPro" id="IPR026055">
    <property type="entry name" value="FAR"/>
</dbReference>
<dbReference type="AlphaFoldDB" id="A0A1C4WYY3"/>
<dbReference type="Gene3D" id="3.40.50.720">
    <property type="entry name" value="NAD(P)-binding Rossmann-like Domain"/>
    <property type="match status" value="1"/>
</dbReference>
<keyword evidence="3" id="KW-1185">Reference proteome</keyword>
<dbReference type="GO" id="GO:0035336">
    <property type="term" value="P:long-chain fatty-acyl-CoA metabolic process"/>
    <property type="evidence" value="ECO:0007669"/>
    <property type="project" value="TreeGrafter"/>
</dbReference>
<dbReference type="OrthoDB" id="6286537at2"/>
<sequence length="341" mass="36434">MTRRTVLITGASGVVGTAVLAELSGYDVIAAAYRRLPGGSNRVVRLDLHAPSLGLDRRAYRELCAEVDAVIHSAAIVNFSADQAEVDRLNIEGLGRVVEFAAEADATLVHVSTAYVSRYGRAGGGGRLGTEKVAARTDEYVTSKYLGEQMVRDSGIDALIVRPAIVIGDSRTGVIRQHQGVHQLAEYLVTGKLPFIPAHPGTFFDLVPQDMVAQGIRAVLDADLRKGDYWLTAGPAGIPVERYLELVTETARECGMGIPDGRIADPSIVDRLVRPAFADVLPAEDLARLDGVVAVCGLVIIPELLPTSFGTIPGGPDAMTPAQAEDAWRVSLRHLIRGLQQ</sequence>
<evidence type="ECO:0000259" key="1">
    <source>
        <dbReference type="Pfam" id="PF07993"/>
    </source>
</evidence>
<dbReference type="GO" id="GO:0080019">
    <property type="term" value="F:alcohol-forming very long-chain fatty acyl-CoA reductase activity"/>
    <property type="evidence" value="ECO:0007669"/>
    <property type="project" value="InterPro"/>
</dbReference>
<dbReference type="EMBL" id="LT607411">
    <property type="protein sequence ID" value="SCF01467.1"/>
    <property type="molecule type" value="Genomic_DNA"/>
</dbReference>